<accession>A0A137P5W9</accession>
<keyword evidence="2" id="KW-1185">Reference proteome</keyword>
<dbReference type="InterPro" id="IPR032675">
    <property type="entry name" value="LRR_dom_sf"/>
</dbReference>
<protein>
    <submittedName>
        <fullName evidence="1">Uncharacterized protein</fullName>
    </submittedName>
</protein>
<dbReference type="AlphaFoldDB" id="A0A137P5W9"/>
<dbReference type="OrthoDB" id="408631at2759"/>
<proteinExistence type="predicted"/>
<gene>
    <name evidence="1" type="ORF">CONCODRAFT_78876</name>
</gene>
<dbReference type="Proteomes" id="UP000070444">
    <property type="component" value="Unassembled WGS sequence"/>
</dbReference>
<evidence type="ECO:0000313" key="1">
    <source>
        <dbReference type="EMBL" id="KXN70405.1"/>
    </source>
</evidence>
<dbReference type="Gene3D" id="3.80.10.10">
    <property type="entry name" value="Ribonuclease Inhibitor"/>
    <property type="match status" value="1"/>
</dbReference>
<reference evidence="1 2" key="1">
    <citation type="journal article" date="2015" name="Genome Biol. Evol.">
        <title>Phylogenomic analyses indicate that early fungi evolved digesting cell walls of algal ancestors of land plants.</title>
        <authorList>
            <person name="Chang Y."/>
            <person name="Wang S."/>
            <person name="Sekimoto S."/>
            <person name="Aerts A.L."/>
            <person name="Choi C."/>
            <person name="Clum A."/>
            <person name="LaButti K.M."/>
            <person name="Lindquist E.A."/>
            <person name="Yee Ngan C."/>
            <person name="Ohm R.A."/>
            <person name="Salamov A.A."/>
            <person name="Grigoriev I.V."/>
            <person name="Spatafora J.W."/>
            <person name="Berbee M.L."/>
        </authorList>
    </citation>
    <scope>NUCLEOTIDE SEQUENCE [LARGE SCALE GENOMIC DNA]</scope>
    <source>
        <strain evidence="1 2">NRRL 28638</strain>
    </source>
</reference>
<dbReference type="EMBL" id="KQ964503">
    <property type="protein sequence ID" value="KXN70405.1"/>
    <property type="molecule type" value="Genomic_DNA"/>
</dbReference>
<sequence>MEKAVNNRDEIDNYWRDLDARVIMLIASYIPSSLLYPMGIVCTRWNNILTPQIWRTIYTVFSRKSNKTKILKKYGKFIKKIKENSIPEPNVGEDCWLDHCPQLYYQYLPRNGYFHSYAWELVSFNKLPQSLAPIPLMKLSSKIDWMSVIMLSKMKNPPVIEGYYVDSIFDDENRMLSALPEEMKLNAKTLELDIDTSLFFNTLVYYINQFPNIKQLELYTYRDKSIDEWINLDTFIKISREISTLILDLGATNVRALYRMKFSSEKIGYCTAKISSLILKHSRYKFEKDELLKVPNNNRFNFFKFLISSSPYLTYVEIPFVSYSILKLLSKNCPNLEKLITKSPLPVFDSNVSVFKKLVQLSISSLDEFHSNMGDGFQSIFPNVRGVYIDHWWAHTPNQCTHHELFLIPNLFPKLVSLKLSHDISETTLQRLMSQDQSLHITHLYLHSPRKSWPNLIQLIKQKCNTLQSITYDWKRYWSGIENAPIQDLIKEFPDVNIFISNFKKAFKYTDIYTYQEFIKLIRD</sequence>
<name>A0A137P5W9_CONC2</name>
<organism evidence="1 2">
    <name type="scientific">Conidiobolus coronatus (strain ATCC 28846 / CBS 209.66 / NRRL 28638)</name>
    <name type="common">Delacroixia coronata</name>
    <dbReference type="NCBI Taxonomy" id="796925"/>
    <lineage>
        <taxon>Eukaryota</taxon>
        <taxon>Fungi</taxon>
        <taxon>Fungi incertae sedis</taxon>
        <taxon>Zoopagomycota</taxon>
        <taxon>Entomophthoromycotina</taxon>
        <taxon>Entomophthoromycetes</taxon>
        <taxon>Entomophthorales</taxon>
        <taxon>Ancylistaceae</taxon>
        <taxon>Conidiobolus</taxon>
    </lineage>
</organism>
<evidence type="ECO:0000313" key="2">
    <source>
        <dbReference type="Proteomes" id="UP000070444"/>
    </source>
</evidence>